<dbReference type="AlphaFoldDB" id="A0A1G5S5S3"/>
<dbReference type="STRING" id="1120920.SAMN03080599_03003"/>
<gene>
    <name evidence="1" type="ORF">SAMN03080599_03003</name>
</gene>
<dbReference type="EMBL" id="FMWL01000022">
    <property type="protein sequence ID" value="SCZ81762.1"/>
    <property type="molecule type" value="Genomic_DNA"/>
</dbReference>
<keyword evidence="2" id="KW-1185">Reference proteome</keyword>
<reference evidence="1 2" key="1">
    <citation type="submission" date="2016-10" db="EMBL/GenBank/DDBJ databases">
        <authorList>
            <person name="de Groot N.N."/>
        </authorList>
    </citation>
    <scope>NUCLEOTIDE SEQUENCE [LARGE SCALE GENOMIC DNA]</scope>
    <source>
        <strain evidence="1 2">DSM 2784</strain>
    </source>
</reference>
<evidence type="ECO:0000313" key="1">
    <source>
        <dbReference type="EMBL" id="SCZ81762.1"/>
    </source>
</evidence>
<sequence>MANKGAEKTRALLAIFLYLEDDNSPVVWLGTVPNQQAKETNRSDPIQTMGVRPTISHNVRTMVKFIGLDTVFYYFII</sequence>
<accession>A0A1G5S5S3</accession>
<evidence type="ECO:0000313" key="2">
    <source>
        <dbReference type="Proteomes" id="UP000199208"/>
    </source>
</evidence>
<dbReference type="RefSeq" id="WP_092592899.1">
    <property type="nucleotide sequence ID" value="NZ_FMWL01000022.1"/>
</dbReference>
<organism evidence="1 2">
    <name type="scientific">Acidaminobacter hydrogenoformans DSM 2784</name>
    <dbReference type="NCBI Taxonomy" id="1120920"/>
    <lineage>
        <taxon>Bacteria</taxon>
        <taxon>Bacillati</taxon>
        <taxon>Bacillota</taxon>
        <taxon>Clostridia</taxon>
        <taxon>Peptostreptococcales</taxon>
        <taxon>Acidaminobacteraceae</taxon>
        <taxon>Acidaminobacter</taxon>
    </lineage>
</organism>
<dbReference type="Proteomes" id="UP000199208">
    <property type="component" value="Unassembled WGS sequence"/>
</dbReference>
<protein>
    <submittedName>
        <fullName evidence="1">Uncharacterized protein</fullName>
    </submittedName>
</protein>
<name>A0A1G5S5S3_9FIRM</name>
<proteinExistence type="predicted"/>